<keyword evidence="1" id="KW-0472">Membrane</keyword>
<keyword evidence="1" id="KW-1133">Transmembrane helix</keyword>
<dbReference type="EMBL" id="KK785156">
    <property type="protein sequence ID" value="KDO48024.1"/>
    <property type="molecule type" value="Genomic_DNA"/>
</dbReference>
<dbReference type="SMR" id="A0A067DYG3"/>
<keyword evidence="1" id="KW-0812">Transmembrane</keyword>
<reference evidence="2 3" key="1">
    <citation type="submission" date="2014-04" db="EMBL/GenBank/DDBJ databases">
        <authorList>
            <consortium name="International Citrus Genome Consortium"/>
            <person name="Gmitter F."/>
            <person name="Chen C."/>
            <person name="Farmerie W."/>
            <person name="Harkins T."/>
            <person name="Desany B."/>
            <person name="Mohiuddin M."/>
            <person name="Kodira C."/>
            <person name="Borodovsky M."/>
            <person name="Lomsadze A."/>
            <person name="Burns P."/>
            <person name="Jenkins J."/>
            <person name="Prochnik S."/>
            <person name="Shu S."/>
            <person name="Chapman J."/>
            <person name="Pitluck S."/>
            <person name="Schmutz J."/>
            <person name="Rokhsar D."/>
        </authorList>
    </citation>
    <scope>NUCLEOTIDE SEQUENCE</scope>
</reference>
<keyword evidence="3" id="KW-1185">Reference proteome</keyword>
<evidence type="ECO:0000313" key="2">
    <source>
        <dbReference type="EMBL" id="KDO48024.1"/>
    </source>
</evidence>
<organism evidence="2 3">
    <name type="scientific">Citrus sinensis</name>
    <name type="common">Sweet orange</name>
    <name type="synonym">Citrus aurantium var. sinensis</name>
    <dbReference type="NCBI Taxonomy" id="2711"/>
    <lineage>
        <taxon>Eukaryota</taxon>
        <taxon>Viridiplantae</taxon>
        <taxon>Streptophyta</taxon>
        <taxon>Embryophyta</taxon>
        <taxon>Tracheophyta</taxon>
        <taxon>Spermatophyta</taxon>
        <taxon>Magnoliopsida</taxon>
        <taxon>eudicotyledons</taxon>
        <taxon>Gunneridae</taxon>
        <taxon>Pentapetalae</taxon>
        <taxon>rosids</taxon>
        <taxon>malvids</taxon>
        <taxon>Sapindales</taxon>
        <taxon>Rutaceae</taxon>
        <taxon>Aurantioideae</taxon>
        <taxon>Citrus</taxon>
    </lineage>
</organism>
<gene>
    <name evidence="2" type="ORF">CISIN_1g034835mg</name>
</gene>
<sequence length="82" mass="10006">MFKGFKDIELIELRIKICQLLLNIYIDNLYLMLGLFGAFFIIFFRYIFRVFLPRSKENRIPSFIFCFTDRNHSISVWFIILL</sequence>
<name>A0A067DYG3_CITSI</name>
<accession>A0A067DYG3</accession>
<dbReference type="Proteomes" id="UP000027120">
    <property type="component" value="Unassembled WGS sequence"/>
</dbReference>
<protein>
    <submittedName>
        <fullName evidence="2">Uncharacterized protein</fullName>
    </submittedName>
</protein>
<dbReference type="AlphaFoldDB" id="A0A067DYG3"/>
<feature type="transmembrane region" description="Helical" evidence="1">
    <location>
        <begin position="29"/>
        <end position="48"/>
    </location>
</feature>
<evidence type="ECO:0000313" key="3">
    <source>
        <dbReference type="Proteomes" id="UP000027120"/>
    </source>
</evidence>
<proteinExistence type="predicted"/>
<evidence type="ECO:0000256" key="1">
    <source>
        <dbReference type="SAM" id="Phobius"/>
    </source>
</evidence>